<feature type="compositionally biased region" description="Polar residues" evidence="1">
    <location>
        <begin position="37"/>
        <end position="46"/>
    </location>
</feature>
<evidence type="ECO:0000313" key="3">
    <source>
        <dbReference type="EMBL" id="PGH53607.1"/>
    </source>
</evidence>
<feature type="compositionally biased region" description="Low complexity" evidence="1">
    <location>
        <begin position="123"/>
        <end position="137"/>
    </location>
</feature>
<keyword evidence="4" id="KW-1185">Reference proteome</keyword>
<keyword evidence="2" id="KW-0732">Signal</keyword>
<feature type="signal peptide" evidence="2">
    <location>
        <begin position="1"/>
        <end position="22"/>
    </location>
</feature>
<proteinExistence type="predicted"/>
<sequence length="143" mass="14830">MKTGLILAAMAASVAMVPAAMAQQTYSQGYSTYSSQNHSGSTGSDISSLTGSAGGATSDLAGRRGRGQKPVELQQTTLLNQLSAAGYVSVRDFRKDGDRYVANAMTPQGQWTTVVLDPRNSSTPPARVPATAPVVTPGSKPIR</sequence>
<feature type="compositionally biased region" description="Low complexity" evidence="1">
    <location>
        <begin position="47"/>
        <end position="58"/>
    </location>
</feature>
<dbReference type="OrthoDB" id="7308098at2"/>
<dbReference type="RefSeq" id="WP_098739669.1">
    <property type="nucleotide sequence ID" value="NZ_PDKW01000043.1"/>
</dbReference>
<organism evidence="3 4">
    <name type="scientific">Azospirillum palustre</name>
    <dbReference type="NCBI Taxonomy" id="2044885"/>
    <lineage>
        <taxon>Bacteria</taxon>
        <taxon>Pseudomonadati</taxon>
        <taxon>Pseudomonadota</taxon>
        <taxon>Alphaproteobacteria</taxon>
        <taxon>Rhodospirillales</taxon>
        <taxon>Azospirillaceae</taxon>
        <taxon>Azospirillum</taxon>
    </lineage>
</organism>
<protein>
    <submittedName>
        <fullName evidence="3">Uncharacterized protein</fullName>
    </submittedName>
</protein>
<accession>A0A2B8B8M3</accession>
<dbReference type="EMBL" id="PDKW01000043">
    <property type="protein sequence ID" value="PGH53607.1"/>
    <property type="molecule type" value="Genomic_DNA"/>
</dbReference>
<feature type="region of interest" description="Disordered" evidence="1">
    <location>
        <begin position="31"/>
        <end position="73"/>
    </location>
</feature>
<comment type="caution">
    <text evidence="3">The sequence shown here is derived from an EMBL/GenBank/DDBJ whole genome shotgun (WGS) entry which is preliminary data.</text>
</comment>
<evidence type="ECO:0000256" key="2">
    <source>
        <dbReference type="SAM" id="SignalP"/>
    </source>
</evidence>
<dbReference type="AlphaFoldDB" id="A0A2B8B8M3"/>
<reference evidence="4" key="1">
    <citation type="submission" date="2017-10" db="EMBL/GenBank/DDBJ databases">
        <authorList>
            <person name="Kravchenko I.K."/>
            <person name="Grouzdev D.S."/>
        </authorList>
    </citation>
    <scope>NUCLEOTIDE SEQUENCE [LARGE SCALE GENOMIC DNA]</scope>
    <source>
        <strain evidence="4">B2</strain>
    </source>
</reference>
<gene>
    <name evidence="3" type="ORF">CRT60_27470</name>
</gene>
<feature type="chain" id="PRO_5012337964" evidence="2">
    <location>
        <begin position="23"/>
        <end position="143"/>
    </location>
</feature>
<evidence type="ECO:0000256" key="1">
    <source>
        <dbReference type="SAM" id="MobiDB-lite"/>
    </source>
</evidence>
<evidence type="ECO:0000313" key="4">
    <source>
        <dbReference type="Proteomes" id="UP000225379"/>
    </source>
</evidence>
<name>A0A2B8B8M3_9PROT</name>
<feature type="region of interest" description="Disordered" evidence="1">
    <location>
        <begin position="120"/>
        <end position="143"/>
    </location>
</feature>
<dbReference type="Proteomes" id="UP000225379">
    <property type="component" value="Unassembled WGS sequence"/>
</dbReference>